<organism evidence="1 2">
    <name type="scientific">Arctium lappa</name>
    <name type="common">Greater burdock</name>
    <name type="synonym">Lappa major</name>
    <dbReference type="NCBI Taxonomy" id="4217"/>
    <lineage>
        <taxon>Eukaryota</taxon>
        <taxon>Viridiplantae</taxon>
        <taxon>Streptophyta</taxon>
        <taxon>Embryophyta</taxon>
        <taxon>Tracheophyta</taxon>
        <taxon>Spermatophyta</taxon>
        <taxon>Magnoliopsida</taxon>
        <taxon>eudicotyledons</taxon>
        <taxon>Gunneridae</taxon>
        <taxon>Pentapetalae</taxon>
        <taxon>asterids</taxon>
        <taxon>campanulids</taxon>
        <taxon>Asterales</taxon>
        <taxon>Asteraceae</taxon>
        <taxon>Carduoideae</taxon>
        <taxon>Cardueae</taxon>
        <taxon>Arctiinae</taxon>
        <taxon>Arctium</taxon>
    </lineage>
</organism>
<reference evidence="1 2" key="2">
    <citation type="journal article" date="2022" name="Mol. Ecol. Resour.">
        <title>The genomes of chicory, endive, great burdock and yacon provide insights into Asteraceae paleo-polyploidization history and plant inulin production.</title>
        <authorList>
            <person name="Fan W."/>
            <person name="Wang S."/>
            <person name="Wang H."/>
            <person name="Wang A."/>
            <person name="Jiang F."/>
            <person name="Liu H."/>
            <person name="Zhao H."/>
            <person name="Xu D."/>
            <person name="Zhang Y."/>
        </authorList>
    </citation>
    <scope>NUCLEOTIDE SEQUENCE [LARGE SCALE GENOMIC DNA]</scope>
    <source>
        <strain evidence="2">cv. Niubang</strain>
    </source>
</reference>
<comment type="caution">
    <text evidence="1">The sequence shown here is derived from an EMBL/GenBank/DDBJ whole genome shotgun (WGS) entry which is preliminary data.</text>
</comment>
<evidence type="ECO:0000313" key="2">
    <source>
        <dbReference type="Proteomes" id="UP001055879"/>
    </source>
</evidence>
<dbReference type="Proteomes" id="UP001055879">
    <property type="component" value="Linkage Group LG01"/>
</dbReference>
<accession>A0ACB9FKQ2</accession>
<protein>
    <submittedName>
        <fullName evidence="1">Uncharacterized protein</fullName>
    </submittedName>
</protein>
<proteinExistence type="predicted"/>
<reference evidence="2" key="1">
    <citation type="journal article" date="2022" name="Mol. Ecol. Resour.">
        <title>The genomes of chicory, endive, great burdock and yacon provide insights into Asteraceae palaeo-polyploidization history and plant inulin production.</title>
        <authorList>
            <person name="Fan W."/>
            <person name="Wang S."/>
            <person name="Wang H."/>
            <person name="Wang A."/>
            <person name="Jiang F."/>
            <person name="Liu H."/>
            <person name="Zhao H."/>
            <person name="Xu D."/>
            <person name="Zhang Y."/>
        </authorList>
    </citation>
    <scope>NUCLEOTIDE SEQUENCE [LARGE SCALE GENOMIC DNA]</scope>
    <source>
        <strain evidence="2">cv. Niubang</strain>
    </source>
</reference>
<gene>
    <name evidence="1" type="ORF">L6452_02548</name>
</gene>
<keyword evidence="2" id="KW-1185">Reference proteome</keyword>
<dbReference type="EMBL" id="CM042047">
    <property type="protein sequence ID" value="KAI3771385.1"/>
    <property type="molecule type" value="Genomic_DNA"/>
</dbReference>
<evidence type="ECO:0000313" key="1">
    <source>
        <dbReference type="EMBL" id="KAI3771385.1"/>
    </source>
</evidence>
<sequence length="122" mass="13681">MDEGKLAAMNHTKSTSKLTQTHPSQISIFEKRRSSTHHQHTLGFTISLELESSASPLQLPYTDKTLELETQTMKIKLTNLDPDQAIQKSLALVFVEANGRVWECNVVFSSPLCCYSLTSRNV</sequence>
<name>A0ACB9FKQ2_ARCLA</name>